<dbReference type="AlphaFoldDB" id="A0A512IRB4"/>
<feature type="transmembrane region" description="Helical" evidence="1">
    <location>
        <begin position="106"/>
        <end position="126"/>
    </location>
</feature>
<sequence>MPPDAVARPKGDASSFDIPRRHAVSRSVLLGFGLTLTALAGFIDAIGFIRLGGLYTSLMSGNTTQLAVAIGHGEGHTALLPCLLILAFLVGAMLGGAIAALMSERWATPAILAFEALAVATAFVSAQERSHLGMAALFLSLAMGTQNAVLAHIQGFRAGTTFVTGALFAFGQKFALALAGRGPRFGWVGDGLVWLSLLVGAVAGALAHVQLDIEALAIPAAILAVLAFWAAFVTVTSGTLTAEPPPSTPLPSRKGPRG</sequence>
<feature type="transmembrane region" description="Helical" evidence="1">
    <location>
        <begin position="28"/>
        <end position="49"/>
    </location>
</feature>
<dbReference type="InterPro" id="IPR010699">
    <property type="entry name" value="DUF1275"/>
</dbReference>
<dbReference type="EMBL" id="BJZT01000028">
    <property type="protein sequence ID" value="GEP00248.1"/>
    <property type="molecule type" value="Genomic_DNA"/>
</dbReference>
<dbReference type="PANTHER" id="PTHR37314">
    <property type="entry name" value="SLR0142 PROTEIN"/>
    <property type="match status" value="1"/>
</dbReference>
<keyword evidence="3" id="KW-1185">Reference proteome</keyword>
<accession>A0A512IRB4</accession>
<feature type="transmembrane region" description="Helical" evidence="1">
    <location>
        <begin position="162"/>
        <end position="180"/>
    </location>
</feature>
<dbReference type="Proteomes" id="UP000321258">
    <property type="component" value="Unassembled WGS sequence"/>
</dbReference>
<dbReference type="PANTHER" id="PTHR37314:SF4">
    <property type="entry name" value="UPF0700 TRANSMEMBRANE PROTEIN YOAK"/>
    <property type="match status" value="1"/>
</dbReference>
<evidence type="ECO:0000313" key="2">
    <source>
        <dbReference type="EMBL" id="GEP00248.1"/>
    </source>
</evidence>
<organism evidence="2 3">
    <name type="scientific">Methylobacterium haplocladii</name>
    <dbReference type="NCBI Taxonomy" id="1176176"/>
    <lineage>
        <taxon>Bacteria</taxon>
        <taxon>Pseudomonadati</taxon>
        <taxon>Pseudomonadota</taxon>
        <taxon>Alphaproteobacteria</taxon>
        <taxon>Hyphomicrobiales</taxon>
        <taxon>Methylobacteriaceae</taxon>
        <taxon>Methylobacterium</taxon>
    </lineage>
</organism>
<protein>
    <recommendedName>
        <fullName evidence="4">DUF1275 family protein</fullName>
    </recommendedName>
</protein>
<evidence type="ECO:0000313" key="3">
    <source>
        <dbReference type="Proteomes" id="UP000321258"/>
    </source>
</evidence>
<reference evidence="2 3" key="1">
    <citation type="submission" date="2019-07" db="EMBL/GenBank/DDBJ databases">
        <title>Whole genome shotgun sequence of Methylobacterium haplocladii NBRC 107714.</title>
        <authorList>
            <person name="Hosoyama A."/>
            <person name="Uohara A."/>
            <person name="Ohji S."/>
            <person name="Ichikawa N."/>
        </authorList>
    </citation>
    <scope>NUCLEOTIDE SEQUENCE [LARGE SCALE GENOMIC DNA]</scope>
    <source>
        <strain evidence="2 3">NBRC 107714</strain>
    </source>
</reference>
<evidence type="ECO:0000256" key="1">
    <source>
        <dbReference type="SAM" id="Phobius"/>
    </source>
</evidence>
<feature type="transmembrane region" description="Helical" evidence="1">
    <location>
        <begin position="192"/>
        <end position="209"/>
    </location>
</feature>
<keyword evidence="1" id="KW-0472">Membrane</keyword>
<keyword evidence="1" id="KW-1133">Transmembrane helix</keyword>
<evidence type="ECO:0008006" key="4">
    <source>
        <dbReference type="Google" id="ProtNLM"/>
    </source>
</evidence>
<name>A0A512IRB4_9HYPH</name>
<dbReference type="Pfam" id="PF06912">
    <property type="entry name" value="DUF1275"/>
    <property type="match status" value="1"/>
</dbReference>
<comment type="caution">
    <text evidence="2">The sequence shown here is derived from an EMBL/GenBank/DDBJ whole genome shotgun (WGS) entry which is preliminary data.</text>
</comment>
<feature type="transmembrane region" description="Helical" evidence="1">
    <location>
        <begin position="216"/>
        <end position="240"/>
    </location>
</feature>
<proteinExistence type="predicted"/>
<keyword evidence="1" id="KW-0812">Transmembrane</keyword>
<feature type="transmembrane region" description="Helical" evidence="1">
    <location>
        <begin position="132"/>
        <end position="150"/>
    </location>
</feature>
<feature type="transmembrane region" description="Helical" evidence="1">
    <location>
        <begin position="78"/>
        <end position="99"/>
    </location>
</feature>
<gene>
    <name evidence="2" type="ORF">MHA02_26350</name>
</gene>